<evidence type="ECO:0000313" key="3">
    <source>
        <dbReference type="Proteomes" id="UP001630127"/>
    </source>
</evidence>
<evidence type="ECO:0000313" key="2">
    <source>
        <dbReference type="EMBL" id="KAL3502308.1"/>
    </source>
</evidence>
<dbReference type="AlphaFoldDB" id="A0ABD2Y9K4"/>
<organism evidence="2 3">
    <name type="scientific">Cinchona calisaya</name>
    <dbReference type="NCBI Taxonomy" id="153742"/>
    <lineage>
        <taxon>Eukaryota</taxon>
        <taxon>Viridiplantae</taxon>
        <taxon>Streptophyta</taxon>
        <taxon>Embryophyta</taxon>
        <taxon>Tracheophyta</taxon>
        <taxon>Spermatophyta</taxon>
        <taxon>Magnoliopsida</taxon>
        <taxon>eudicotyledons</taxon>
        <taxon>Gunneridae</taxon>
        <taxon>Pentapetalae</taxon>
        <taxon>asterids</taxon>
        <taxon>lamiids</taxon>
        <taxon>Gentianales</taxon>
        <taxon>Rubiaceae</taxon>
        <taxon>Cinchonoideae</taxon>
        <taxon>Cinchoneae</taxon>
        <taxon>Cinchona</taxon>
    </lineage>
</organism>
<dbReference type="Proteomes" id="UP001630127">
    <property type="component" value="Unassembled WGS sequence"/>
</dbReference>
<keyword evidence="3" id="KW-1185">Reference proteome</keyword>
<reference evidence="2 3" key="1">
    <citation type="submission" date="2024-11" db="EMBL/GenBank/DDBJ databases">
        <title>A near-complete genome assembly of Cinchona calisaya.</title>
        <authorList>
            <person name="Lian D.C."/>
            <person name="Zhao X.W."/>
            <person name="Wei L."/>
        </authorList>
    </citation>
    <scope>NUCLEOTIDE SEQUENCE [LARGE SCALE GENOMIC DNA]</scope>
    <source>
        <tissue evidence="2">Nenye</tissue>
    </source>
</reference>
<name>A0ABD2Y9K4_9GENT</name>
<feature type="region of interest" description="Disordered" evidence="1">
    <location>
        <begin position="79"/>
        <end position="107"/>
    </location>
</feature>
<dbReference type="EMBL" id="JBJUIK010000015">
    <property type="protein sequence ID" value="KAL3502308.1"/>
    <property type="molecule type" value="Genomic_DNA"/>
</dbReference>
<protein>
    <submittedName>
        <fullName evidence="2">Uncharacterized protein</fullName>
    </submittedName>
</protein>
<feature type="compositionally biased region" description="Acidic residues" evidence="1">
    <location>
        <begin position="92"/>
        <end position="107"/>
    </location>
</feature>
<sequence>MIPIPPGVLFNAPVSEEEWNHLQGYWSYNQIVMHNNLTVIGKALKVTSLGTWVHPSSPPAWHFGPPRGQYYTLLAATTHHEESGHADATGGDMDDDHEDEEGHDEME</sequence>
<proteinExistence type="predicted"/>
<gene>
    <name evidence="2" type="ORF">ACH5RR_036757</name>
</gene>
<evidence type="ECO:0000256" key="1">
    <source>
        <dbReference type="SAM" id="MobiDB-lite"/>
    </source>
</evidence>
<comment type="caution">
    <text evidence="2">The sequence shown here is derived from an EMBL/GenBank/DDBJ whole genome shotgun (WGS) entry which is preliminary data.</text>
</comment>
<accession>A0ABD2Y9K4</accession>